<evidence type="ECO:0000256" key="5">
    <source>
        <dbReference type="SAM" id="Phobius"/>
    </source>
</evidence>
<reference evidence="6 7" key="1">
    <citation type="journal article" date="2012" name="Nature">
        <title>Repeated polyploidization of Gossypium genomes and the evolution of spinnable cotton fibres.</title>
        <authorList>
            <person name="Paterson A.H."/>
            <person name="Wendel J.F."/>
            <person name="Gundlach H."/>
            <person name="Guo H."/>
            <person name="Jenkins J."/>
            <person name="Jin D."/>
            <person name="Llewellyn D."/>
            <person name="Showmaker K.C."/>
            <person name="Shu S."/>
            <person name="Udall J."/>
            <person name="Yoo M.J."/>
            <person name="Byers R."/>
            <person name="Chen W."/>
            <person name="Doron-Faigenboim A."/>
            <person name="Duke M.V."/>
            <person name="Gong L."/>
            <person name="Grimwood J."/>
            <person name="Grover C."/>
            <person name="Grupp K."/>
            <person name="Hu G."/>
            <person name="Lee T.H."/>
            <person name="Li J."/>
            <person name="Lin L."/>
            <person name="Liu T."/>
            <person name="Marler B.S."/>
            <person name="Page J.T."/>
            <person name="Roberts A.W."/>
            <person name="Romanel E."/>
            <person name="Sanders W.S."/>
            <person name="Szadkowski E."/>
            <person name="Tan X."/>
            <person name="Tang H."/>
            <person name="Xu C."/>
            <person name="Wang J."/>
            <person name="Wang Z."/>
            <person name="Zhang D."/>
            <person name="Zhang L."/>
            <person name="Ashrafi H."/>
            <person name="Bedon F."/>
            <person name="Bowers J.E."/>
            <person name="Brubaker C.L."/>
            <person name="Chee P.W."/>
            <person name="Das S."/>
            <person name="Gingle A.R."/>
            <person name="Haigler C.H."/>
            <person name="Harker D."/>
            <person name="Hoffmann L.V."/>
            <person name="Hovav R."/>
            <person name="Jones D.C."/>
            <person name="Lemke C."/>
            <person name="Mansoor S."/>
            <person name="ur Rahman M."/>
            <person name="Rainville L.N."/>
            <person name="Rambani A."/>
            <person name="Reddy U.K."/>
            <person name="Rong J.K."/>
            <person name="Saranga Y."/>
            <person name="Scheffler B.E."/>
            <person name="Scheffler J.A."/>
            <person name="Stelly D.M."/>
            <person name="Triplett B.A."/>
            <person name="Van Deynze A."/>
            <person name="Vaslin M.F."/>
            <person name="Waghmare V.N."/>
            <person name="Walford S.A."/>
            <person name="Wright R.J."/>
            <person name="Zaki E.A."/>
            <person name="Zhang T."/>
            <person name="Dennis E.S."/>
            <person name="Mayer K.F."/>
            <person name="Peterson D.G."/>
            <person name="Rokhsar D.S."/>
            <person name="Wang X."/>
            <person name="Schmutz J."/>
        </authorList>
    </citation>
    <scope>NUCLEOTIDE SEQUENCE [LARGE SCALE GENOMIC DNA]</scope>
</reference>
<dbReference type="InterPro" id="IPR010291">
    <property type="entry name" value="Ion_channel_UNC-93"/>
</dbReference>
<dbReference type="STRING" id="29730.A0A0D2S5U7"/>
<dbReference type="EMBL" id="CM001752">
    <property type="protein sequence ID" value="KJB78477.1"/>
    <property type="molecule type" value="Genomic_DNA"/>
</dbReference>
<dbReference type="eggNOG" id="KOG3098">
    <property type="taxonomic scope" value="Eukaryota"/>
</dbReference>
<dbReference type="InterPro" id="IPR036259">
    <property type="entry name" value="MFS_trans_sf"/>
</dbReference>
<proteinExistence type="predicted"/>
<evidence type="ECO:0008006" key="8">
    <source>
        <dbReference type="Google" id="ProtNLM"/>
    </source>
</evidence>
<gene>
    <name evidence="6" type="ORF">B456_013G001100</name>
</gene>
<feature type="transmembrane region" description="Helical" evidence="5">
    <location>
        <begin position="281"/>
        <end position="298"/>
    </location>
</feature>
<protein>
    <recommendedName>
        <fullName evidence="8">Major facilitator superfamily (MFS) profile domain-containing protein</fullName>
    </recommendedName>
</protein>
<feature type="transmembrane region" description="Helical" evidence="5">
    <location>
        <begin position="188"/>
        <end position="208"/>
    </location>
</feature>
<accession>A0A0D2S5U7</accession>
<evidence type="ECO:0000256" key="1">
    <source>
        <dbReference type="ARBA" id="ARBA00004141"/>
    </source>
</evidence>
<dbReference type="Pfam" id="PF05978">
    <property type="entry name" value="UNC-93"/>
    <property type="match status" value="1"/>
</dbReference>
<keyword evidence="4 5" id="KW-0472">Membrane</keyword>
<keyword evidence="2 5" id="KW-0812">Transmembrane</keyword>
<keyword evidence="7" id="KW-1185">Reference proteome</keyword>
<feature type="transmembrane region" description="Helical" evidence="5">
    <location>
        <begin position="310"/>
        <end position="329"/>
    </location>
</feature>
<dbReference type="CDD" id="cd06178">
    <property type="entry name" value="MFS_unc93-like"/>
    <property type="match status" value="1"/>
</dbReference>
<feature type="transmembrane region" description="Helical" evidence="5">
    <location>
        <begin position="28"/>
        <end position="48"/>
    </location>
</feature>
<dbReference type="KEGG" id="gra:105782886"/>
<dbReference type="OrthoDB" id="196103at2759"/>
<dbReference type="PANTHER" id="PTHR23294">
    <property type="entry name" value="ET TRANSLATION PRODUCT-RELATED"/>
    <property type="match status" value="1"/>
</dbReference>
<dbReference type="Proteomes" id="UP000032304">
    <property type="component" value="Chromosome 13"/>
</dbReference>
<feature type="transmembrane region" description="Helical" evidence="5">
    <location>
        <begin position="68"/>
        <end position="87"/>
    </location>
</feature>
<feature type="transmembrane region" description="Helical" evidence="5">
    <location>
        <begin position="419"/>
        <end position="440"/>
    </location>
</feature>
<dbReference type="Gramene" id="KJB78477">
    <property type="protein sequence ID" value="KJB78477"/>
    <property type="gene ID" value="B456_013G001100"/>
</dbReference>
<keyword evidence="3 5" id="KW-1133">Transmembrane helix</keyword>
<dbReference type="InterPro" id="IPR051617">
    <property type="entry name" value="UNC-93-like_regulator"/>
</dbReference>
<feature type="transmembrane region" description="Helical" evidence="5">
    <location>
        <begin position="355"/>
        <end position="379"/>
    </location>
</feature>
<feature type="transmembrane region" description="Helical" evidence="5">
    <location>
        <begin position="155"/>
        <end position="176"/>
    </location>
</feature>
<name>A0A0D2S5U7_GOSRA</name>
<evidence type="ECO:0000313" key="7">
    <source>
        <dbReference type="Proteomes" id="UP000032304"/>
    </source>
</evidence>
<dbReference type="GO" id="GO:0016020">
    <property type="term" value="C:membrane"/>
    <property type="evidence" value="ECO:0007669"/>
    <property type="project" value="UniProtKB-SubCell"/>
</dbReference>
<evidence type="ECO:0000256" key="4">
    <source>
        <dbReference type="ARBA" id="ARBA00023136"/>
    </source>
</evidence>
<feature type="transmembrane region" description="Helical" evidence="5">
    <location>
        <begin position="117"/>
        <end position="135"/>
    </location>
</feature>
<evidence type="ECO:0000313" key="6">
    <source>
        <dbReference type="EMBL" id="KJB78477.1"/>
    </source>
</evidence>
<dbReference type="OMA" id="AYWFMGA"/>
<evidence type="ECO:0000256" key="3">
    <source>
        <dbReference type="ARBA" id="ARBA00022989"/>
    </source>
</evidence>
<organism evidence="6 7">
    <name type="scientific">Gossypium raimondii</name>
    <name type="common">Peruvian cotton</name>
    <name type="synonym">Gossypium klotzschianum subsp. raimondii</name>
    <dbReference type="NCBI Taxonomy" id="29730"/>
    <lineage>
        <taxon>Eukaryota</taxon>
        <taxon>Viridiplantae</taxon>
        <taxon>Streptophyta</taxon>
        <taxon>Embryophyta</taxon>
        <taxon>Tracheophyta</taxon>
        <taxon>Spermatophyta</taxon>
        <taxon>Magnoliopsida</taxon>
        <taxon>eudicotyledons</taxon>
        <taxon>Gunneridae</taxon>
        <taxon>Pentapetalae</taxon>
        <taxon>rosids</taxon>
        <taxon>malvids</taxon>
        <taxon>Malvales</taxon>
        <taxon>Malvaceae</taxon>
        <taxon>Malvoideae</taxon>
        <taxon>Gossypium</taxon>
    </lineage>
</organism>
<dbReference type="Gene3D" id="1.20.1250.20">
    <property type="entry name" value="MFS general substrate transporter like domains"/>
    <property type="match status" value="1"/>
</dbReference>
<dbReference type="SUPFAM" id="SSF103473">
    <property type="entry name" value="MFS general substrate transporter"/>
    <property type="match status" value="1"/>
</dbReference>
<comment type="subcellular location">
    <subcellularLocation>
        <location evidence="1">Membrane</location>
        <topology evidence="1">Multi-pass membrane protein</topology>
    </subcellularLocation>
</comment>
<evidence type="ECO:0000256" key="2">
    <source>
        <dbReference type="ARBA" id="ARBA00022692"/>
    </source>
</evidence>
<dbReference type="AlphaFoldDB" id="A0A0D2S5U7"/>
<dbReference type="PANTHER" id="PTHR23294:SF59">
    <property type="entry name" value="UNC93-LIKE PROTEIN C922.05C"/>
    <property type="match status" value="1"/>
</dbReference>
<sequence>MGAEVEVKDEESITKLSTKSRFRYNSPLVQVSLIGLVCFCCPGMFNALSGMGGGGQVNRTATNNANTALYTTFAVFGILGGGIYNILGPHLTLAAGCSTYVLYAGSLLYYNHQPHQGFVIIAGALLGIGAGLLWACEGAIMTSYPPPNRKGTYISLFWSIFNMGGVIGGLVPFILNYHRNEAASVNDATYIGFMCFMSAGTLLSFAILPPNRVVRDDGTRCTDVKYSSVSKEATEVLQLFTNWKMLLIVPAAWASNFFYTYQFNNVNAVLFNLRTRGLNNVFYWGAQMLGSIGIGYILDFSFQSRRMRGFVGISVVALLGTAIWGGGLANQLPYSHDRPQSEKLDFKDSSFAGPFVLYFSYGLLDAMFQSMVYWVIGALADDSQTLSRYSGFYKGVQSAGAAVAWQVDTHKVPFLSQLIVNWSLTTISYPLLVLLVMLAVKDDNKTEDEIVNEAPVPSSNKDINSTAIST</sequence>
<feature type="transmembrane region" description="Helical" evidence="5">
    <location>
        <begin position="93"/>
        <end position="110"/>
    </location>
</feature>